<evidence type="ECO:0000313" key="11">
    <source>
        <dbReference type="EMBL" id="MDQ1209964.1"/>
    </source>
</evidence>
<keyword evidence="3 7" id="KW-0436">Ligase</keyword>
<dbReference type="Pfam" id="PF02540">
    <property type="entry name" value="NAD_synthase"/>
    <property type="match status" value="1"/>
</dbReference>
<feature type="binding site" evidence="7">
    <location>
        <position position="369"/>
    </location>
    <ligand>
        <name>deamido-NAD(+)</name>
        <dbReference type="ChEBI" id="CHEBI:58437"/>
        <note>ligand shared between two neighboring subunits</note>
    </ligand>
</feature>
<organism evidence="11 12">
    <name type="scientific">Acinetobacter baylyi</name>
    <dbReference type="NCBI Taxonomy" id="202950"/>
    <lineage>
        <taxon>Bacteria</taxon>
        <taxon>Pseudomonadati</taxon>
        <taxon>Pseudomonadota</taxon>
        <taxon>Gammaproteobacteria</taxon>
        <taxon>Moraxellales</taxon>
        <taxon>Moraxellaceae</taxon>
        <taxon>Acinetobacter</taxon>
    </lineage>
</organism>
<accession>A0ABU0UZI3</accession>
<dbReference type="EMBL" id="JAUTBK010000002">
    <property type="protein sequence ID" value="MDQ1209964.1"/>
    <property type="molecule type" value="Genomic_DNA"/>
</dbReference>
<keyword evidence="5 7" id="KW-0067">ATP-binding</keyword>
<feature type="binding site" evidence="7">
    <location>
        <position position="179"/>
    </location>
    <ligand>
        <name>L-glutamine</name>
        <dbReference type="ChEBI" id="CHEBI:58359"/>
    </ligand>
</feature>
<dbReference type="NCBIfam" id="NF010588">
    <property type="entry name" value="PRK13981.1"/>
    <property type="match status" value="1"/>
</dbReference>
<dbReference type="InterPro" id="IPR003010">
    <property type="entry name" value="C-N_Hydrolase"/>
</dbReference>
<feature type="domain" description="CN hydrolase" evidence="10">
    <location>
        <begin position="4"/>
        <end position="243"/>
    </location>
</feature>
<evidence type="ECO:0000256" key="5">
    <source>
        <dbReference type="ARBA" id="ARBA00022840"/>
    </source>
</evidence>
<evidence type="ECO:0000259" key="10">
    <source>
        <dbReference type="PROSITE" id="PS50263"/>
    </source>
</evidence>
<keyword evidence="4 7" id="KW-0547">Nucleotide-binding</keyword>
<feature type="active site" description="Nucleophile; for glutaminase activity" evidence="7">
    <location>
        <position position="147"/>
    </location>
</feature>
<evidence type="ECO:0000256" key="2">
    <source>
        <dbReference type="ARBA" id="ARBA00007145"/>
    </source>
</evidence>
<feature type="binding site" evidence="7">
    <location>
        <position position="393"/>
    </location>
    <ligand>
        <name>ATP</name>
        <dbReference type="ChEBI" id="CHEBI:30616"/>
    </ligand>
</feature>
<evidence type="ECO:0000256" key="4">
    <source>
        <dbReference type="ARBA" id="ARBA00022741"/>
    </source>
</evidence>
<dbReference type="PIRSF" id="PIRSF006630">
    <property type="entry name" value="NADS_GAT"/>
    <property type="match status" value="1"/>
</dbReference>
<dbReference type="GO" id="GO:0003952">
    <property type="term" value="F:NAD+ synthase (glutamine-hydrolyzing) activity"/>
    <property type="evidence" value="ECO:0007669"/>
    <property type="project" value="UniProtKB-EC"/>
</dbReference>
<evidence type="ECO:0000256" key="3">
    <source>
        <dbReference type="ARBA" id="ARBA00022598"/>
    </source>
</evidence>
<dbReference type="NCBIfam" id="TIGR00552">
    <property type="entry name" value="nadE"/>
    <property type="match status" value="1"/>
</dbReference>
<dbReference type="Proteomes" id="UP001233360">
    <property type="component" value="Unassembled WGS sequence"/>
</dbReference>
<dbReference type="Gene3D" id="3.40.50.620">
    <property type="entry name" value="HUPs"/>
    <property type="match status" value="1"/>
</dbReference>
<feature type="active site" description="Proton acceptor; for glutaminase activity" evidence="7">
    <location>
        <position position="44"/>
    </location>
</feature>
<dbReference type="SUPFAM" id="SSF52402">
    <property type="entry name" value="Adenine nucleotide alpha hydrolases-like"/>
    <property type="match status" value="1"/>
</dbReference>
<evidence type="ECO:0000313" key="12">
    <source>
        <dbReference type="Proteomes" id="UP001233360"/>
    </source>
</evidence>
<dbReference type="SUPFAM" id="SSF56317">
    <property type="entry name" value="Carbon-nitrogen hydrolase"/>
    <property type="match status" value="1"/>
</dbReference>
<dbReference type="InterPro" id="IPR003694">
    <property type="entry name" value="NAD_synthase"/>
</dbReference>
<feature type="binding site" evidence="7">
    <location>
        <begin position="286"/>
        <end position="293"/>
    </location>
    <ligand>
        <name>ATP</name>
        <dbReference type="ChEBI" id="CHEBI:30616"/>
    </ligand>
</feature>
<comment type="similarity">
    <text evidence="9">Belongs to the NAD synthetase family.</text>
</comment>
<dbReference type="Gene3D" id="3.60.110.10">
    <property type="entry name" value="Carbon-nitrogen hydrolase"/>
    <property type="match status" value="1"/>
</dbReference>
<dbReference type="RefSeq" id="WP_307004497.1">
    <property type="nucleotide sequence ID" value="NZ_JAUTBK010000002.1"/>
</dbReference>
<feature type="binding site" evidence="7">
    <location>
        <position position="510"/>
    </location>
    <ligand>
        <name>deamido-NAD(+)</name>
        <dbReference type="ChEBI" id="CHEBI:58437"/>
        <note>ligand shared between two neighboring subunits</note>
    </ligand>
</feature>
<keyword evidence="6 7" id="KW-0520">NAD</keyword>
<dbReference type="InterPro" id="IPR022310">
    <property type="entry name" value="NAD/GMP_synthase"/>
</dbReference>
<dbReference type="InterPro" id="IPR014729">
    <property type="entry name" value="Rossmann-like_a/b/a_fold"/>
</dbReference>
<evidence type="ECO:0000256" key="7">
    <source>
        <dbReference type="HAMAP-Rule" id="MF_02090"/>
    </source>
</evidence>
<evidence type="ECO:0000256" key="1">
    <source>
        <dbReference type="ARBA" id="ARBA00005188"/>
    </source>
</evidence>
<dbReference type="CDD" id="cd07570">
    <property type="entry name" value="GAT_Gln-NAD-synth"/>
    <property type="match status" value="1"/>
</dbReference>
<name>A0ABU0UZI3_ACIBI</name>
<comment type="pathway">
    <text evidence="1 7 8">Cofactor biosynthesis; NAD(+) biosynthesis; NAD(+) from deamido-NAD(+) (L-Gln route): step 1/1.</text>
</comment>
<dbReference type="HAMAP" id="MF_02090">
    <property type="entry name" value="NadE_glutamine_dep"/>
    <property type="match status" value="1"/>
</dbReference>
<comment type="function">
    <text evidence="7">Catalyzes the ATP-dependent amidation of deamido-NAD to form NAD. Uses L-glutamine as a nitrogen source.</text>
</comment>
<dbReference type="Pfam" id="PF00795">
    <property type="entry name" value="CN_hydrolase"/>
    <property type="match status" value="1"/>
</dbReference>
<comment type="catalytic activity">
    <reaction evidence="7 8">
        <text>deamido-NAD(+) + L-glutamine + ATP + H2O = L-glutamate + AMP + diphosphate + NAD(+) + H(+)</text>
        <dbReference type="Rhea" id="RHEA:24384"/>
        <dbReference type="ChEBI" id="CHEBI:15377"/>
        <dbReference type="ChEBI" id="CHEBI:15378"/>
        <dbReference type="ChEBI" id="CHEBI:29985"/>
        <dbReference type="ChEBI" id="CHEBI:30616"/>
        <dbReference type="ChEBI" id="CHEBI:33019"/>
        <dbReference type="ChEBI" id="CHEBI:57540"/>
        <dbReference type="ChEBI" id="CHEBI:58359"/>
        <dbReference type="ChEBI" id="CHEBI:58437"/>
        <dbReference type="ChEBI" id="CHEBI:456215"/>
        <dbReference type="EC" id="6.3.5.1"/>
    </reaction>
</comment>
<comment type="caution">
    <text evidence="11">The sequence shown here is derived from an EMBL/GenBank/DDBJ whole genome shotgun (WGS) entry which is preliminary data.</text>
</comment>
<evidence type="ECO:0000256" key="9">
    <source>
        <dbReference type="RuleBase" id="RU003811"/>
    </source>
</evidence>
<feature type="binding site" evidence="7">
    <location>
        <position position="117"/>
    </location>
    <ligand>
        <name>L-glutamine</name>
        <dbReference type="ChEBI" id="CHEBI:58359"/>
    </ligand>
</feature>
<evidence type="ECO:0000256" key="6">
    <source>
        <dbReference type="ARBA" id="ARBA00023027"/>
    </source>
</evidence>
<dbReference type="InterPro" id="IPR014445">
    <property type="entry name" value="Gln-dep_NAD_synthase"/>
</dbReference>
<feature type="active site" description="For glutaminase activity" evidence="7">
    <location>
        <position position="111"/>
    </location>
</feature>
<feature type="binding site" evidence="7">
    <location>
        <position position="173"/>
    </location>
    <ligand>
        <name>L-glutamine</name>
        <dbReference type="ChEBI" id="CHEBI:58359"/>
    </ligand>
</feature>
<gene>
    <name evidence="7" type="primary">nadE</name>
    <name evidence="11" type="ORF">QE380_002887</name>
</gene>
<dbReference type="CDD" id="cd00553">
    <property type="entry name" value="NAD_synthase"/>
    <property type="match status" value="1"/>
</dbReference>
<dbReference type="EC" id="6.3.5.1" evidence="7 8"/>
<dbReference type="InterPro" id="IPR036526">
    <property type="entry name" value="C-N_Hydrolase_sf"/>
</dbReference>
<evidence type="ECO:0000256" key="8">
    <source>
        <dbReference type="PIRNR" id="PIRNR006630"/>
    </source>
</evidence>
<reference evidence="11 12" key="1">
    <citation type="submission" date="2023-07" db="EMBL/GenBank/DDBJ databases">
        <title>Functional and genomic diversity of the sorghum phyllosphere microbiome.</title>
        <authorList>
            <person name="Shade A."/>
        </authorList>
    </citation>
    <scope>NUCLEOTIDE SEQUENCE [LARGE SCALE GENOMIC DNA]</scope>
    <source>
        <strain evidence="11 12">SORGH_AS_0887</strain>
    </source>
</reference>
<dbReference type="PROSITE" id="PS50263">
    <property type="entry name" value="CN_HYDROLASE"/>
    <property type="match status" value="1"/>
</dbReference>
<dbReference type="PANTHER" id="PTHR23090">
    <property type="entry name" value="NH 3 /GLUTAMINE-DEPENDENT NAD + SYNTHETASE"/>
    <property type="match status" value="1"/>
</dbReference>
<dbReference type="PANTHER" id="PTHR23090:SF9">
    <property type="entry name" value="GLUTAMINE-DEPENDENT NAD(+) SYNTHETASE"/>
    <property type="match status" value="1"/>
</dbReference>
<proteinExistence type="inferred from homology"/>
<comment type="caution">
    <text evidence="7">Lacks conserved residue(s) required for the propagation of feature annotation.</text>
</comment>
<keyword evidence="12" id="KW-1185">Reference proteome</keyword>
<comment type="similarity">
    <text evidence="2 7 8">In the C-terminal section; belongs to the NAD synthetase family.</text>
</comment>
<protein>
    <recommendedName>
        <fullName evidence="7 8">Glutamine-dependent NAD(+) synthetase</fullName>
        <ecNumber evidence="7 8">6.3.5.1</ecNumber>
    </recommendedName>
    <alternativeName>
        <fullName evidence="7 8">NAD(+) synthase [glutamine-hydrolyzing]</fullName>
    </alternativeName>
</protein>
<sequence length="541" mass="60768">MKSFKIALAQFSPHIGNIDSNAQRMVEQANEAKKQNADLIIFPELSVIGYPAEDLLLRPNLNKRMQKAFQQLKEVKDIVMVFGFVHQTEEGHRYNSAAVMKDGVVLGVYNKHNLPNYSVFDEKRYFSPGHQHLVFEYLGHKFGVLICEDIWSINTVKQLSQLNVETVLVLNASPYEVGKPQHRVQTLTELSKQLNVHLVYLNQVGGQDDLIFDGSSFIINHDGEVAFQAPSFKEELYYSEFDIEQKRYKKIDSAPALDTIAEIYQSLVMATRDYVQRSGFSGVILGLSGGIDSALTLAIAADAIGADKVQAVMMPYTYTSQISVEDATEQARRMGVTFGIAEIHPIVNSFMQTLYPFFGNAPADATEENLQARARGTLLMGLSNKFGNLVLSTGNKSELAVGYCTLYGDMVGGFAVLKDVYKTIVFELAKYRNTLSETPVIPERVITRPPSAELRPDQKDQDSLPAYDILDAILYAYIEEDQSQSDIIAKGFDKEVVEKVIRLVDRNEYKRRQGAIGPRISSRAFSRERRYPIVNGWRPDD</sequence>
<feature type="binding site" evidence="7">
    <location>
        <position position="398"/>
    </location>
    <ligand>
        <name>deamido-NAD(+)</name>
        <dbReference type="ChEBI" id="CHEBI:58437"/>
        <note>ligand shared between two neighboring subunits</note>
    </ligand>
</feature>